<dbReference type="EMBL" id="JBCLYO010000010">
    <property type="protein sequence ID" value="KAL0085647.1"/>
    <property type="molecule type" value="Genomic_DNA"/>
</dbReference>
<name>A0ABR3AZP8_PHYBL</name>
<gene>
    <name evidence="2" type="ORF">J3Q64DRAFT_1619682</name>
</gene>
<feature type="domain" description="Protein kinase" evidence="1">
    <location>
        <begin position="1"/>
        <end position="244"/>
    </location>
</feature>
<proteinExistence type="predicted"/>
<evidence type="ECO:0000313" key="2">
    <source>
        <dbReference type="EMBL" id="KAL0085647.1"/>
    </source>
</evidence>
<dbReference type="InterPro" id="IPR000719">
    <property type="entry name" value="Prot_kinase_dom"/>
</dbReference>
<feature type="non-terminal residue" evidence="2">
    <location>
        <position position="251"/>
    </location>
</feature>
<evidence type="ECO:0000259" key="1">
    <source>
        <dbReference type="PROSITE" id="PS50011"/>
    </source>
</evidence>
<keyword evidence="3" id="KW-1185">Reference proteome</keyword>
<organism evidence="2 3">
    <name type="scientific">Phycomyces blakesleeanus</name>
    <dbReference type="NCBI Taxonomy" id="4837"/>
    <lineage>
        <taxon>Eukaryota</taxon>
        <taxon>Fungi</taxon>
        <taxon>Fungi incertae sedis</taxon>
        <taxon>Mucoromycota</taxon>
        <taxon>Mucoromycotina</taxon>
        <taxon>Mucoromycetes</taxon>
        <taxon>Mucorales</taxon>
        <taxon>Phycomycetaceae</taxon>
        <taxon>Phycomyces</taxon>
    </lineage>
</organism>
<dbReference type="SUPFAM" id="SSF56112">
    <property type="entry name" value="Protein kinase-like (PK-like)"/>
    <property type="match status" value="1"/>
</dbReference>
<dbReference type="InterPro" id="IPR011009">
    <property type="entry name" value="Kinase-like_dom_sf"/>
</dbReference>
<dbReference type="Gene3D" id="1.10.510.10">
    <property type="entry name" value="Transferase(Phosphotransferase) domain 1"/>
    <property type="match status" value="1"/>
</dbReference>
<dbReference type="PROSITE" id="PS50011">
    <property type="entry name" value="PROTEIN_KINASE_DOM"/>
    <property type="match status" value="1"/>
</dbReference>
<reference evidence="2 3" key="1">
    <citation type="submission" date="2024-04" db="EMBL/GenBank/DDBJ databases">
        <title>Symmetric and asymmetric DNA N6-adenine methylation regulates different biological responses in Mucorales.</title>
        <authorList>
            <consortium name="Lawrence Berkeley National Laboratory"/>
            <person name="Lax C."/>
            <person name="Mondo S.J."/>
            <person name="Osorio-Concepcion M."/>
            <person name="Muszewska A."/>
            <person name="Corrochano-Luque M."/>
            <person name="Gutierrez G."/>
            <person name="Riley R."/>
            <person name="Lipzen A."/>
            <person name="Guo J."/>
            <person name="Hundley H."/>
            <person name="Amirebrahimi M."/>
            <person name="Ng V."/>
            <person name="Lorenzo-Gutierrez D."/>
            <person name="Binder U."/>
            <person name="Yang J."/>
            <person name="Song Y."/>
            <person name="Canovas D."/>
            <person name="Navarro E."/>
            <person name="Freitag M."/>
            <person name="Gabaldon T."/>
            <person name="Grigoriev I.V."/>
            <person name="Corrochano L.M."/>
            <person name="Nicolas F.E."/>
            <person name="Garre V."/>
        </authorList>
    </citation>
    <scope>NUCLEOTIDE SEQUENCE [LARGE SCALE GENOMIC DNA]</scope>
    <source>
        <strain evidence="2 3">L51</strain>
    </source>
</reference>
<sequence>MERYSKTLKQYTHLHSHYRLTAHQKMDLVEQIFESMSTIHRLGIAHRDISEVNFMVSESKNKILKDGSKGADLYMIDFGKAVLTRKEDVVYWWIERPKIDGEYDGQMQPEDEKALKLWCDKLPWVTAKPDHGYRHNRSIQTLPKTRGDTSVLPWLIHPIAEDMYSISTVVWKIFAETEPWHGILDTDLRGLRDTVKDNYRIERSLEREVAGELSQKLLLHCLKTDPVDRHSADDVIRWMSKPDVREGLIKE</sequence>
<accession>A0ABR3AZP8</accession>
<dbReference type="Proteomes" id="UP001448207">
    <property type="component" value="Unassembled WGS sequence"/>
</dbReference>
<comment type="caution">
    <text evidence="2">The sequence shown here is derived from an EMBL/GenBank/DDBJ whole genome shotgun (WGS) entry which is preliminary data.</text>
</comment>
<evidence type="ECO:0000313" key="3">
    <source>
        <dbReference type="Proteomes" id="UP001448207"/>
    </source>
</evidence>
<protein>
    <recommendedName>
        <fullName evidence="1">Protein kinase domain-containing protein</fullName>
    </recommendedName>
</protein>